<sequence length="95" mass="11074">MAALIVRPGLTFDEKKLFEHANRDLPTYARPLFVRLQKVMETTSTFKQQKFQLVQSGFNPTTISDPLYVLDYQQKSYIPLTNQIYQDIVYGGRKL</sequence>
<keyword evidence="4" id="KW-1185">Reference proteome</keyword>
<reference evidence="3 4" key="1">
    <citation type="submission" date="2021-06" db="EMBL/GenBank/DDBJ databases">
        <authorList>
            <person name="Palmer J.M."/>
        </authorList>
    </citation>
    <scope>NUCLEOTIDE SEQUENCE [LARGE SCALE GENOMIC DNA]</scope>
    <source>
        <strain evidence="4">if_2019</strain>
        <tissue evidence="3">Muscle</tissue>
    </source>
</reference>
<keyword evidence="2" id="KW-0436">Ligase</keyword>
<evidence type="ECO:0000256" key="1">
    <source>
        <dbReference type="ARBA" id="ARBA00006432"/>
    </source>
</evidence>
<organism evidence="3 4">
    <name type="scientific">Ilyodon furcidens</name>
    <name type="common">goldbreast splitfin</name>
    <dbReference type="NCBI Taxonomy" id="33524"/>
    <lineage>
        <taxon>Eukaryota</taxon>
        <taxon>Metazoa</taxon>
        <taxon>Chordata</taxon>
        <taxon>Craniata</taxon>
        <taxon>Vertebrata</taxon>
        <taxon>Euteleostomi</taxon>
        <taxon>Actinopterygii</taxon>
        <taxon>Neopterygii</taxon>
        <taxon>Teleostei</taxon>
        <taxon>Neoteleostei</taxon>
        <taxon>Acanthomorphata</taxon>
        <taxon>Ovalentaria</taxon>
        <taxon>Atherinomorphae</taxon>
        <taxon>Cyprinodontiformes</taxon>
        <taxon>Goodeidae</taxon>
        <taxon>Ilyodon</taxon>
    </lineage>
</organism>
<dbReference type="EMBL" id="JAHRIQ010016793">
    <property type="protein sequence ID" value="MEQ2226918.1"/>
    <property type="molecule type" value="Genomic_DNA"/>
</dbReference>
<name>A0ABV0T4R1_9TELE</name>
<accession>A0ABV0T4R1</accession>
<gene>
    <name evidence="3" type="ORF">ILYODFUR_032306</name>
</gene>
<proteinExistence type="inferred from homology"/>
<dbReference type="PANTHER" id="PTHR43107">
    <property type="entry name" value="LONG-CHAIN FATTY ACID TRANSPORT PROTEIN"/>
    <property type="match status" value="1"/>
</dbReference>
<dbReference type="PANTHER" id="PTHR43107:SF10">
    <property type="entry name" value="LONG-CHAIN FATTY ACID TRANSPORT PROTEIN 6"/>
    <property type="match status" value="1"/>
</dbReference>
<comment type="similarity">
    <text evidence="1">Belongs to the ATP-dependent AMP-binding enzyme family.</text>
</comment>
<evidence type="ECO:0000313" key="3">
    <source>
        <dbReference type="EMBL" id="MEQ2226918.1"/>
    </source>
</evidence>
<dbReference type="Proteomes" id="UP001482620">
    <property type="component" value="Unassembled WGS sequence"/>
</dbReference>
<protein>
    <submittedName>
        <fullName evidence="3">Uncharacterized protein</fullName>
    </submittedName>
</protein>
<evidence type="ECO:0000256" key="2">
    <source>
        <dbReference type="ARBA" id="ARBA00022598"/>
    </source>
</evidence>
<comment type="caution">
    <text evidence="3">The sequence shown here is derived from an EMBL/GenBank/DDBJ whole genome shotgun (WGS) entry which is preliminary data.</text>
</comment>
<evidence type="ECO:0000313" key="4">
    <source>
        <dbReference type="Proteomes" id="UP001482620"/>
    </source>
</evidence>
<dbReference type="SUPFAM" id="SSF56801">
    <property type="entry name" value="Acetyl-CoA synthetase-like"/>
    <property type="match status" value="1"/>
</dbReference>